<organism evidence="2 3">
    <name type="scientific">Thiocapsa rosea</name>
    <dbReference type="NCBI Taxonomy" id="69360"/>
    <lineage>
        <taxon>Bacteria</taxon>
        <taxon>Pseudomonadati</taxon>
        <taxon>Pseudomonadota</taxon>
        <taxon>Gammaproteobacteria</taxon>
        <taxon>Chromatiales</taxon>
        <taxon>Chromatiaceae</taxon>
        <taxon>Thiocapsa</taxon>
    </lineage>
</organism>
<dbReference type="Proteomes" id="UP000274556">
    <property type="component" value="Unassembled WGS sequence"/>
</dbReference>
<evidence type="ECO:0000256" key="1">
    <source>
        <dbReference type="SAM" id="Phobius"/>
    </source>
</evidence>
<gene>
    <name evidence="2" type="ORF">BDD21_5377</name>
</gene>
<keyword evidence="1" id="KW-0472">Membrane</keyword>
<proteinExistence type="predicted"/>
<comment type="caution">
    <text evidence="2">The sequence shown here is derived from an EMBL/GenBank/DDBJ whole genome shotgun (WGS) entry which is preliminary data.</text>
</comment>
<keyword evidence="1" id="KW-1133">Transmembrane helix</keyword>
<dbReference type="AlphaFoldDB" id="A0A495UKN5"/>
<evidence type="ECO:0000313" key="2">
    <source>
        <dbReference type="EMBL" id="RKT37866.1"/>
    </source>
</evidence>
<feature type="transmembrane region" description="Helical" evidence="1">
    <location>
        <begin position="73"/>
        <end position="91"/>
    </location>
</feature>
<accession>A0A495UKN5</accession>
<sequence length="253" mass="29256">MFKLKRKYKDSSIEGLRTFIFTRFYPRVVVGGYVGMHHLRNLISPLGVNTILLVYVLLLTLLVAQELLHGDPLWRSVLLTLLVAHVVYDMLANVELIYIAMAQETPSFELEVVMLSDCMTFDDRLRRLRVRGDPKALAHAEQQAAVLRECGEQSLAWPAGLKIRDKRSGQCWKFYEHEQNDYEAHLDLGNQKRMVMDTDDFLFISVIQELIDRRLSPKRRDQIWNRLYRLGLYIKPCSENAPILLPGEAGVIV</sequence>
<protein>
    <submittedName>
        <fullName evidence="2">Uncharacterized protein</fullName>
    </submittedName>
</protein>
<keyword evidence="3" id="KW-1185">Reference proteome</keyword>
<name>A0A495UKN5_9GAMM</name>
<dbReference type="EMBL" id="RBXL01000002">
    <property type="protein sequence ID" value="RKT37866.1"/>
    <property type="molecule type" value="Genomic_DNA"/>
</dbReference>
<reference evidence="2 3" key="1">
    <citation type="submission" date="2018-10" db="EMBL/GenBank/DDBJ databases">
        <title>Genomic Encyclopedia of Archaeal and Bacterial Type Strains, Phase II (KMG-II): from individual species to whole genera.</title>
        <authorList>
            <person name="Goeker M."/>
        </authorList>
    </citation>
    <scope>NUCLEOTIDE SEQUENCE [LARGE SCALE GENOMIC DNA]</scope>
    <source>
        <strain evidence="2 3">DSM 235</strain>
    </source>
</reference>
<keyword evidence="1" id="KW-0812">Transmembrane</keyword>
<feature type="transmembrane region" description="Helical" evidence="1">
    <location>
        <begin position="46"/>
        <end position="67"/>
    </location>
</feature>
<evidence type="ECO:0000313" key="3">
    <source>
        <dbReference type="Proteomes" id="UP000274556"/>
    </source>
</evidence>